<keyword evidence="2" id="KW-1185">Reference proteome</keyword>
<sequence length="160" mass="17612">MNDPDIWLMLRFQELFAHIQSAPGADLTVNVDLPIGADTLAREVLRHAPPRPLEIERAIEQVEEAVMPARARLPATFQLQTDDARLRALAADARAGAAADAPVWLDTDAVERLFNRLVARAEGRPASQDALPVDGPSAARLVIVRELLHHWRLDGLRLVG</sequence>
<evidence type="ECO:0000313" key="1">
    <source>
        <dbReference type="EMBL" id="MFC0592560.1"/>
    </source>
</evidence>
<dbReference type="EMBL" id="JBHLTN010000016">
    <property type="protein sequence ID" value="MFC0592560.1"/>
    <property type="molecule type" value="Genomic_DNA"/>
</dbReference>
<comment type="caution">
    <text evidence="1">The sequence shown here is derived from an EMBL/GenBank/DDBJ whole genome shotgun (WGS) entry which is preliminary data.</text>
</comment>
<reference evidence="1 2" key="1">
    <citation type="submission" date="2024-09" db="EMBL/GenBank/DDBJ databases">
        <authorList>
            <person name="Sun Q."/>
            <person name="Mori K."/>
        </authorList>
    </citation>
    <scope>NUCLEOTIDE SEQUENCE [LARGE SCALE GENOMIC DNA]</scope>
    <source>
        <strain evidence="1 2">NCAIM B.02336</strain>
    </source>
</reference>
<name>A0ABV6PRV1_9BURK</name>
<evidence type="ECO:0000313" key="2">
    <source>
        <dbReference type="Proteomes" id="UP001589834"/>
    </source>
</evidence>
<dbReference type="RefSeq" id="WP_377482083.1">
    <property type="nucleotide sequence ID" value="NZ_JBHLTN010000016.1"/>
</dbReference>
<dbReference type="Proteomes" id="UP001589834">
    <property type="component" value="Unassembled WGS sequence"/>
</dbReference>
<accession>A0ABV6PRV1</accession>
<proteinExistence type="predicted"/>
<organism evidence="1 2">
    <name type="scientific">Ottowia pentelensis</name>
    <dbReference type="NCBI Taxonomy" id="511108"/>
    <lineage>
        <taxon>Bacteria</taxon>
        <taxon>Pseudomonadati</taxon>
        <taxon>Pseudomonadota</taxon>
        <taxon>Betaproteobacteria</taxon>
        <taxon>Burkholderiales</taxon>
        <taxon>Comamonadaceae</taxon>
        <taxon>Ottowia</taxon>
    </lineage>
</organism>
<protein>
    <submittedName>
        <fullName evidence="1">Uncharacterized protein</fullName>
    </submittedName>
</protein>
<gene>
    <name evidence="1" type="ORF">ACFFGG_08330</name>
</gene>